<evidence type="ECO:0000313" key="2">
    <source>
        <dbReference type="EMBL" id="PHQ29463.1"/>
    </source>
</evidence>
<name>A0A2G1VRR1_9FLAO</name>
<accession>A0A2G1VRR1</accession>
<dbReference type="Pfam" id="PF12771">
    <property type="entry name" value="SusD-like_2"/>
    <property type="match status" value="1"/>
</dbReference>
<evidence type="ECO:0000313" key="3">
    <source>
        <dbReference type="Proteomes" id="UP000229433"/>
    </source>
</evidence>
<feature type="chain" id="PRO_5013968491" evidence="1">
    <location>
        <begin position="21"/>
        <end position="531"/>
    </location>
</feature>
<feature type="signal peptide" evidence="1">
    <location>
        <begin position="1"/>
        <end position="20"/>
    </location>
</feature>
<dbReference type="Proteomes" id="UP000229433">
    <property type="component" value="Unassembled WGS sequence"/>
</dbReference>
<dbReference type="OrthoDB" id="725917at2"/>
<evidence type="ECO:0000256" key="1">
    <source>
        <dbReference type="SAM" id="SignalP"/>
    </source>
</evidence>
<sequence length="531" mass="59076">MKNKFIILLMLLVSAGFSSCDEGLEDVNTNPNDPEVVPTGNIFASATKSFTDFSRDAFNAGRLTQAWVQYWGQTAYADEDRYLYRETTAESIYQNTYLAASDLKAIIDFNTNEATRDDAAASGNNDNQVAASRIMLSYMFYELTNFFGDVPYYSYGSDDPDFQALAVDQSFAPAFAPQEKIYADILKELRESSNMINTSAPVFTSGDNIFDGDPVKWKKFANSLILRVANNLREVDPSTANSAITAAVQAGVMTSNEDSAIQKYGTTNINASPYWIAFEVDGRTDFAVTAPFIDLLKGESGNFDLDPRLFEMAAPISATIEEVKESSYEPSQDPDDYVGAPYAFRNMNNLPFDSYSFMSGKILKPDYGEVLMEYAEVEFILSEQNGFDQENYEDGVRASMERWGVAAADIDAYVATLPAANEENVLTQKYIALYMQPHTAYAEYRRTGFPNTLLLPGDMVTLPQNQIEAQAPANRIESYTFVSGVNGVTDLPFRLRYPQILQTLNRENRSAAAADLDNGDTILSKLFWDVN</sequence>
<proteinExistence type="predicted"/>
<gene>
    <name evidence="2" type="ORF">CJ305_09080</name>
</gene>
<keyword evidence="2" id="KW-0449">Lipoprotein</keyword>
<dbReference type="PROSITE" id="PS51257">
    <property type="entry name" value="PROKAR_LIPOPROTEIN"/>
    <property type="match status" value="1"/>
</dbReference>
<keyword evidence="3" id="KW-1185">Reference proteome</keyword>
<dbReference type="InterPro" id="IPR041662">
    <property type="entry name" value="SusD-like_2"/>
</dbReference>
<protein>
    <submittedName>
        <fullName evidence="2">SusD/RagB family nutrient-binding outer membrane lipoprotein</fullName>
    </submittedName>
</protein>
<dbReference type="Gene3D" id="1.25.40.390">
    <property type="match status" value="1"/>
</dbReference>
<reference evidence="2 3" key="1">
    <citation type="submission" date="2017-08" db="EMBL/GenBank/DDBJ databases">
        <title>The whole genome shortgun sequences of strain Leeuwenhoekiella nanhaiensis G18 from the South China Sea.</title>
        <authorList>
            <person name="Liu Q."/>
        </authorList>
    </citation>
    <scope>NUCLEOTIDE SEQUENCE [LARGE SCALE GENOMIC DNA]</scope>
    <source>
        <strain evidence="2 3">G18</strain>
    </source>
</reference>
<dbReference type="SUPFAM" id="SSF48452">
    <property type="entry name" value="TPR-like"/>
    <property type="match status" value="1"/>
</dbReference>
<keyword evidence="1" id="KW-0732">Signal</keyword>
<organism evidence="2 3">
    <name type="scientific">Leeuwenhoekiella nanhaiensis</name>
    <dbReference type="NCBI Taxonomy" id="1655491"/>
    <lineage>
        <taxon>Bacteria</taxon>
        <taxon>Pseudomonadati</taxon>
        <taxon>Bacteroidota</taxon>
        <taxon>Flavobacteriia</taxon>
        <taxon>Flavobacteriales</taxon>
        <taxon>Flavobacteriaceae</taxon>
        <taxon>Leeuwenhoekiella</taxon>
    </lineage>
</organism>
<comment type="caution">
    <text evidence="2">The sequence shown here is derived from an EMBL/GenBank/DDBJ whole genome shotgun (WGS) entry which is preliminary data.</text>
</comment>
<dbReference type="AlphaFoldDB" id="A0A2G1VRR1"/>
<dbReference type="InterPro" id="IPR011990">
    <property type="entry name" value="TPR-like_helical_dom_sf"/>
</dbReference>
<dbReference type="EMBL" id="NQXA01000004">
    <property type="protein sequence ID" value="PHQ29463.1"/>
    <property type="molecule type" value="Genomic_DNA"/>
</dbReference>
<dbReference type="RefSeq" id="WP_099645963.1">
    <property type="nucleotide sequence ID" value="NZ_KZ319290.1"/>
</dbReference>